<gene>
    <name evidence="1" type="ORF">SAMN04488011_1063</name>
</gene>
<dbReference type="AlphaFoldDB" id="A0A1H8J0L7"/>
<keyword evidence="2" id="KW-1185">Reference proteome</keyword>
<dbReference type="Proteomes" id="UP000199372">
    <property type="component" value="Unassembled WGS sequence"/>
</dbReference>
<evidence type="ECO:0000313" key="2">
    <source>
        <dbReference type="Proteomes" id="UP000199372"/>
    </source>
</evidence>
<evidence type="ECO:0000313" key="1">
    <source>
        <dbReference type="EMBL" id="SEN73925.1"/>
    </source>
</evidence>
<accession>A0A1H8J0L7</accession>
<dbReference type="EMBL" id="FOCM01000006">
    <property type="protein sequence ID" value="SEN73925.1"/>
    <property type="molecule type" value="Genomic_DNA"/>
</dbReference>
<dbReference type="OrthoDB" id="7860904at2"/>
<sequence length="64" mass="7514">MQVYSHKTVHVTLQYARPNARHHCLIGKVHDLERLREISRSPAGDAMMRKFGFIEQLSYFLEEA</sequence>
<proteinExistence type="predicted"/>
<organism evidence="1 2">
    <name type="scientific">Palleronia pelagia</name>
    <dbReference type="NCBI Taxonomy" id="387096"/>
    <lineage>
        <taxon>Bacteria</taxon>
        <taxon>Pseudomonadati</taxon>
        <taxon>Pseudomonadota</taxon>
        <taxon>Alphaproteobacteria</taxon>
        <taxon>Rhodobacterales</taxon>
        <taxon>Roseobacteraceae</taxon>
        <taxon>Palleronia</taxon>
    </lineage>
</organism>
<name>A0A1H8J0L7_9RHOB</name>
<protein>
    <submittedName>
        <fullName evidence="1">Uncharacterized protein</fullName>
    </submittedName>
</protein>
<reference evidence="2" key="1">
    <citation type="submission" date="2016-10" db="EMBL/GenBank/DDBJ databases">
        <authorList>
            <person name="Varghese N."/>
            <person name="Submissions S."/>
        </authorList>
    </citation>
    <scope>NUCLEOTIDE SEQUENCE [LARGE SCALE GENOMIC DNA]</scope>
    <source>
        <strain evidence="2">DSM 26893</strain>
    </source>
</reference>